<keyword evidence="1" id="KW-1133">Transmembrane helix</keyword>
<protein>
    <submittedName>
        <fullName evidence="2">Uncharacterized protein</fullName>
    </submittedName>
</protein>
<dbReference type="EMBL" id="AGNK02002187">
    <property type="status" value="NOT_ANNOTATED_CDS"/>
    <property type="molecule type" value="Genomic_DNA"/>
</dbReference>
<evidence type="ECO:0000313" key="3">
    <source>
        <dbReference type="Proteomes" id="UP000004995"/>
    </source>
</evidence>
<proteinExistence type="predicted"/>
<keyword evidence="1" id="KW-0472">Membrane</keyword>
<name>K3Y435_SETIT</name>
<dbReference type="EnsemblPlants" id="KQL09156">
    <property type="protein sequence ID" value="KQL09156"/>
    <property type="gene ID" value="SETIT_008973mg"/>
</dbReference>
<dbReference type="Gramene" id="KQL09156">
    <property type="protein sequence ID" value="KQL09156"/>
    <property type="gene ID" value="SETIT_008973mg"/>
</dbReference>
<dbReference type="AlphaFoldDB" id="K3Y435"/>
<organism evidence="2 3">
    <name type="scientific">Setaria italica</name>
    <name type="common">Foxtail millet</name>
    <name type="synonym">Panicum italicum</name>
    <dbReference type="NCBI Taxonomy" id="4555"/>
    <lineage>
        <taxon>Eukaryota</taxon>
        <taxon>Viridiplantae</taxon>
        <taxon>Streptophyta</taxon>
        <taxon>Embryophyta</taxon>
        <taxon>Tracheophyta</taxon>
        <taxon>Spermatophyta</taxon>
        <taxon>Magnoliopsida</taxon>
        <taxon>Liliopsida</taxon>
        <taxon>Poales</taxon>
        <taxon>Poaceae</taxon>
        <taxon>PACMAD clade</taxon>
        <taxon>Panicoideae</taxon>
        <taxon>Panicodae</taxon>
        <taxon>Paniceae</taxon>
        <taxon>Cenchrinae</taxon>
        <taxon>Setaria</taxon>
    </lineage>
</organism>
<reference evidence="3" key="1">
    <citation type="journal article" date="2012" name="Nat. Biotechnol.">
        <title>Reference genome sequence of the model plant Setaria.</title>
        <authorList>
            <person name="Bennetzen J.L."/>
            <person name="Schmutz J."/>
            <person name="Wang H."/>
            <person name="Percifield R."/>
            <person name="Hawkins J."/>
            <person name="Pontaroli A.C."/>
            <person name="Estep M."/>
            <person name="Feng L."/>
            <person name="Vaughn J.N."/>
            <person name="Grimwood J."/>
            <person name="Jenkins J."/>
            <person name="Barry K."/>
            <person name="Lindquist E."/>
            <person name="Hellsten U."/>
            <person name="Deshpande S."/>
            <person name="Wang X."/>
            <person name="Wu X."/>
            <person name="Mitros T."/>
            <person name="Triplett J."/>
            <person name="Yang X."/>
            <person name="Ye C.Y."/>
            <person name="Mauro-Herrera M."/>
            <person name="Wang L."/>
            <person name="Li P."/>
            <person name="Sharma M."/>
            <person name="Sharma R."/>
            <person name="Ronald P.C."/>
            <person name="Panaud O."/>
            <person name="Kellogg E.A."/>
            <person name="Brutnell T.P."/>
            <person name="Doust A.N."/>
            <person name="Tuskan G.A."/>
            <person name="Rokhsar D."/>
            <person name="Devos K.M."/>
        </authorList>
    </citation>
    <scope>NUCLEOTIDE SEQUENCE [LARGE SCALE GENOMIC DNA]</scope>
    <source>
        <strain evidence="3">cv. Yugu1</strain>
    </source>
</reference>
<feature type="transmembrane region" description="Helical" evidence="1">
    <location>
        <begin position="19"/>
        <end position="38"/>
    </location>
</feature>
<dbReference type="HOGENOM" id="CLU_2946055_0_0_1"/>
<dbReference type="InParanoid" id="K3Y435"/>
<keyword evidence="1" id="KW-0812">Transmembrane</keyword>
<sequence length="60" mass="6797">MHYCKSECINTVLFLYGSLYPYFIFVLLVIITMLHCLLGTNAKSSWGTHSSVICEPILVL</sequence>
<evidence type="ECO:0000313" key="2">
    <source>
        <dbReference type="EnsemblPlants" id="KQL09156"/>
    </source>
</evidence>
<reference evidence="2" key="2">
    <citation type="submission" date="2018-08" db="UniProtKB">
        <authorList>
            <consortium name="EnsemblPlants"/>
        </authorList>
    </citation>
    <scope>IDENTIFICATION</scope>
    <source>
        <strain evidence="2">Yugu1</strain>
    </source>
</reference>
<keyword evidence="3" id="KW-1185">Reference proteome</keyword>
<accession>K3Y435</accession>
<dbReference type="Proteomes" id="UP000004995">
    <property type="component" value="Unassembled WGS sequence"/>
</dbReference>
<evidence type="ECO:0000256" key="1">
    <source>
        <dbReference type="SAM" id="Phobius"/>
    </source>
</evidence>